<comment type="subcellular location">
    <subcellularLocation>
        <location evidence="14">Cytoplasm</location>
    </subcellularLocation>
</comment>
<dbReference type="Gene3D" id="3.30.930.10">
    <property type="entry name" value="Bira Bifunctional Protein, Domain 2"/>
    <property type="match status" value="1"/>
</dbReference>
<dbReference type="FunFam" id="3.40.50.800:FF:000001">
    <property type="entry name" value="Threonine--tRNA ligase"/>
    <property type="match status" value="1"/>
</dbReference>
<dbReference type="Gene3D" id="3.40.50.800">
    <property type="entry name" value="Anticodon-binding domain"/>
    <property type="match status" value="1"/>
</dbReference>
<dbReference type="GO" id="GO:0000049">
    <property type="term" value="F:tRNA binding"/>
    <property type="evidence" value="ECO:0007669"/>
    <property type="project" value="UniProtKB-KW"/>
</dbReference>
<keyword evidence="3 14" id="KW-0963">Cytoplasm</keyword>
<dbReference type="SUPFAM" id="SSF52954">
    <property type="entry name" value="Class II aaRS ABD-related"/>
    <property type="match status" value="1"/>
</dbReference>
<dbReference type="InterPro" id="IPR004154">
    <property type="entry name" value="Anticodon-bd"/>
</dbReference>
<comment type="caution">
    <text evidence="17">The sequence shown here is derived from an EMBL/GenBank/DDBJ whole genome shotgun (WGS) entry which is preliminary data.</text>
</comment>
<feature type="binding site" evidence="14">
    <location>
        <position position="512"/>
    </location>
    <ligand>
        <name>Zn(2+)</name>
        <dbReference type="ChEBI" id="CHEBI:29105"/>
        <note>catalytic</note>
    </ligand>
</feature>
<comment type="similarity">
    <text evidence="1 14">Belongs to the class-II aminoacyl-tRNA synthetase family.</text>
</comment>
<keyword evidence="18" id="KW-1185">Reference proteome</keyword>
<feature type="domain" description="Aminoacyl-transfer RNA synthetases class-II family profile" evidence="15">
    <location>
        <begin position="243"/>
        <end position="535"/>
    </location>
</feature>
<evidence type="ECO:0000256" key="6">
    <source>
        <dbReference type="ARBA" id="ARBA00022723"/>
    </source>
</evidence>
<dbReference type="InterPro" id="IPR006195">
    <property type="entry name" value="aa-tRNA-synth_II"/>
</dbReference>
<proteinExistence type="inferred from homology"/>
<feature type="binding site" evidence="14">
    <location>
        <position position="335"/>
    </location>
    <ligand>
        <name>Zn(2+)</name>
        <dbReference type="ChEBI" id="CHEBI:29105"/>
        <note>catalytic</note>
    </ligand>
</feature>
<dbReference type="FunFam" id="3.30.980.10:FF:000005">
    <property type="entry name" value="Threonyl-tRNA synthetase, mitochondrial"/>
    <property type="match status" value="1"/>
</dbReference>
<evidence type="ECO:0000259" key="15">
    <source>
        <dbReference type="PROSITE" id="PS50862"/>
    </source>
</evidence>
<dbReference type="HAMAP" id="MF_00184">
    <property type="entry name" value="Thr_tRNA_synth"/>
    <property type="match status" value="1"/>
</dbReference>
<dbReference type="EC" id="6.1.1.3" evidence="14"/>
<feature type="binding site" evidence="14">
    <location>
        <position position="386"/>
    </location>
    <ligand>
        <name>Zn(2+)</name>
        <dbReference type="ChEBI" id="CHEBI:29105"/>
        <note>catalytic</note>
    </ligand>
</feature>
<dbReference type="Pfam" id="PF07973">
    <property type="entry name" value="tRNA_SAD"/>
    <property type="match status" value="1"/>
</dbReference>
<dbReference type="NCBIfam" id="TIGR00418">
    <property type="entry name" value="thrS"/>
    <property type="match status" value="1"/>
</dbReference>
<evidence type="ECO:0000256" key="8">
    <source>
        <dbReference type="ARBA" id="ARBA00022833"/>
    </source>
</evidence>
<dbReference type="InterPro" id="IPR012675">
    <property type="entry name" value="Beta-grasp_dom_sf"/>
</dbReference>
<evidence type="ECO:0000256" key="5">
    <source>
        <dbReference type="ARBA" id="ARBA00022598"/>
    </source>
</evidence>
<dbReference type="Pfam" id="PF00587">
    <property type="entry name" value="tRNA-synt_2b"/>
    <property type="match status" value="1"/>
</dbReference>
<organism evidence="17 18">
    <name type="scientific">Microbaculum marinisediminis</name>
    <dbReference type="NCBI Taxonomy" id="2931392"/>
    <lineage>
        <taxon>Bacteria</taxon>
        <taxon>Pseudomonadati</taxon>
        <taxon>Pseudomonadota</taxon>
        <taxon>Alphaproteobacteria</taxon>
        <taxon>Hyphomicrobiales</taxon>
        <taxon>Tepidamorphaceae</taxon>
        <taxon>Microbaculum</taxon>
    </lineage>
</organism>
<evidence type="ECO:0000259" key="16">
    <source>
        <dbReference type="PROSITE" id="PS51880"/>
    </source>
</evidence>
<feature type="domain" description="TGS" evidence="16">
    <location>
        <begin position="1"/>
        <end position="61"/>
    </location>
</feature>
<evidence type="ECO:0000256" key="7">
    <source>
        <dbReference type="ARBA" id="ARBA00022741"/>
    </source>
</evidence>
<evidence type="ECO:0000313" key="18">
    <source>
        <dbReference type="Proteomes" id="UP001320898"/>
    </source>
</evidence>
<dbReference type="InterPro" id="IPR036621">
    <property type="entry name" value="Anticodon-bd_dom_sf"/>
</dbReference>
<sequence>MITLTFPDDSKREFPEGVTGAEIAEGISRSLAKKAMVVKLDGELTDLAEPITADARIEIVTRDQPDALEIIRHDCAHVLAEAVQELFPGTQVTIGPVIDNGFYYDFAREEPFHPDDFPKIEAKMREIIGRDAAFTKKVWDRAEARRYFGEKGEAYKVELIDAIPEDQDIRFYSQGAWTDLCRGPHGPSTGKIGNAFKLLKLAGAYWRGDSNNPMLQRIYGTAWANDDDLKAYLTMLEEAEKRDHRRLGREMDLFHFQEEAPGAVFWHANGWTLFQALIAYMRRRQHEGGFVEVNTPDMMERGLWETSGHWEKFGENMFTTITPDERVHCCKPMNCPGHVQIFKNGLKSYRDLPLRIAEFGKVHRYEPSGALHGLMRVRHFTQDDAHIFCTEDQITEECISVNALILSIYRDFGFEDVRIKFSDRPEKRVGSDAVWDKAEDALKQACEAAGIAWELNPGEGAFYGPKLEYVLRDAIGRDWQCGTLQVDFNLPDRLGAFYIGADGEKHVPVMLHRAMFGSLERFTGILIENYAGHLPLWLSPVQVVVATITSDADDYARQVLAQLEAAGIRAEIDLRNEKINYKVREHSLAKVPVIVVCGKREAEEGTVNVRRLGSKDQSLLPLDQAIAGFVDEATPPDLKRAGVAKAA</sequence>
<dbReference type="FunFam" id="3.10.20.30:FF:000005">
    <property type="entry name" value="Threonine--tRNA ligase"/>
    <property type="match status" value="1"/>
</dbReference>
<dbReference type="Gene3D" id="3.30.980.10">
    <property type="entry name" value="Threonyl-trna Synthetase, Chain A, domain 2"/>
    <property type="match status" value="1"/>
</dbReference>
<dbReference type="PROSITE" id="PS51880">
    <property type="entry name" value="TGS"/>
    <property type="match status" value="1"/>
</dbReference>
<dbReference type="GO" id="GO:0006435">
    <property type="term" value="P:threonyl-tRNA aminoacylation"/>
    <property type="evidence" value="ECO:0007669"/>
    <property type="project" value="UniProtKB-UniRule"/>
</dbReference>
<evidence type="ECO:0000256" key="2">
    <source>
        <dbReference type="ARBA" id="ARBA00011738"/>
    </source>
</evidence>
<dbReference type="CDD" id="cd00860">
    <property type="entry name" value="ThrRS_anticodon"/>
    <property type="match status" value="1"/>
</dbReference>
<evidence type="ECO:0000256" key="14">
    <source>
        <dbReference type="HAMAP-Rule" id="MF_00184"/>
    </source>
</evidence>
<dbReference type="AlphaFoldDB" id="A0AAW5R851"/>
<dbReference type="Proteomes" id="UP001320898">
    <property type="component" value="Unassembled WGS sequence"/>
</dbReference>
<dbReference type="PROSITE" id="PS50862">
    <property type="entry name" value="AA_TRNA_LIGASE_II"/>
    <property type="match status" value="1"/>
</dbReference>
<dbReference type="SUPFAM" id="SSF55186">
    <property type="entry name" value="ThrRS/AlaRS common domain"/>
    <property type="match status" value="1"/>
</dbReference>
<dbReference type="Pfam" id="PF02824">
    <property type="entry name" value="TGS"/>
    <property type="match status" value="1"/>
</dbReference>
<comment type="catalytic activity">
    <reaction evidence="13 14">
        <text>tRNA(Thr) + L-threonine + ATP = L-threonyl-tRNA(Thr) + AMP + diphosphate + H(+)</text>
        <dbReference type="Rhea" id="RHEA:24624"/>
        <dbReference type="Rhea" id="RHEA-COMP:9670"/>
        <dbReference type="Rhea" id="RHEA-COMP:9704"/>
        <dbReference type="ChEBI" id="CHEBI:15378"/>
        <dbReference type="ChEBI" id="CHEBI:30616"/>
        <dbReference type="ChEBI" id="CHEBI:33019"/>
        <dbReference type="ChEBI" id="CHEBI:57926"/>
        <dbReference type="ChEBI" id="CHEBI:78442"/>
        <dbReference type="ChEBI" id="CHEBI:78534"/>
        <dbReference type="ChEBI" id="CHEBI:456215"/>
        <dbReference type="EC" id="6.1.1.3"/>
    </reaction>
</comment>
<dbReference type="RefSeq" id="WP_261618347.1">
    <property type="nucleotide sequence ID" value="NZ_JALIDZ010000014.1"/>
</dbReference>
<comment type="subunit">
    <text evidence="2 14">Homodimer.</text>
</comment>
<evidence type="ECO:0000256" key="1">
    <source>
        <dbReference type="ARBA" id="ARBA00008226"/>
    </source>
</evidence>
<dbReference type="GO" id="GO:0005524">
    <property type="term" value="F:ATP binding"/>
    <property type="evidence" value="ECO:0007669"/>
    <property type="project" value="UniProtKB-UniRule"/>
</dbReference>
<reference evidence="17 18" key="1">
    <citation type="submission" date="2022-04" db="EMBL/GenBank/DDBJ databases">
        <authorList>
            <person name="Ye Y.-Q."/>
            <person name="Du Z.-J."/>
        </authorList>
    </citation>
    <scope>NUCLEOTIDE SEQUENCE [LARGE SCALE GENOMIC DNA]</scope>
    <source>
        <strain evidence="17 18">A6E488</strain>
    </source>
</reference>
<dbReference type="CDD" id="cd01667">
    <property type="entry name" value="TGS_ThrRS"/>
    <property type="match status" value="1"/>
</dbReference>
<accession>A0AAW5R851</accession>
<dbReference type="InterPro" id="IPR004095">
    <property type="entry name" value="TGS"/>
</dbReference>
<dbReference type="SUPFAM" id="SSF55681">
    <property type="entry name" value="Class II aaRS and biotin synthetases"/>
    <property type="match status" value="1"/>
</dbReference>
<evidence type="ECO:0000256" key="4">
    <source>
        <dbReference type="ARBA" id="ARBA00022555"/>
    </source>
</evidence>
<dbReference type="FunFam" id="3.30.930.10:FF:000002">
    <property type="entry name" value="Threonine--tRNA ligase"/>
    <property type="match status" value="1"/>
</dbReference>
<gene>
    <name evidence="14 17" type="primary">thrS</name>
    <name evidence="17" type="ORF">MUB46_23130</name>
</gene>
<evidence type="ECO:0000256" key="11">
    <source>
        <dbReference type="ARBA" id="ARBA00022917"/>
    </source>
</evidence>
<evidence type="ECO:0000313" key="17">
    <source>
        <dbReference type="EMBL" id="MCT8974761.1"/>
    </source>
</evidence>
<comment type="caution">
    <text evidence="14">Lacks conserved residue(s) required for the propagation of feature annotation.</text>
</comment>
<dbReference type="PRINTS" id="PR01047">
    <property type="entry name" value="TRNASYNTHTHR"/>
</dbReference>
<dbReference type="InterPro" id="IPR002314">
    <property type="entry name" value="aa-tRNA-synt_IIb"/>
</dbReference>
<keyword evidence="5 14" id="KW-0436">Ligase</keyword>
<dbReference type="Gene3D" id="3.10.20.30">
    <property type="match status" value="1"/>
</dbReference>
<name>A0AAW5R851_9HYPH</name>
<dbReference type="GO" id="GO:0046872">
    <property type="term" value="F:metal ion binding"/>
    <property type="evidence" value="ECO:0007669"/>
    <property type="project" value="UniProtKB-KW"/>
</dbReference>
<dbReference type="EMBL" id="JALIDZ010000014">
    <property type="protein sequence ID" value="MCT8974761.1"/>
    <property type="molecule type" value="Genomic_DNA"/>
</dbReference>
<keyword evidence="10 14" id="KW-0694">RNA-binding</keyword>
<evidence type="ECO:0000256" key="10">
    <source>
        <dbReference type="ARBA" id="ARBA00022884"/>
    </source>
</evidence>
<dbReference type="InterPro" id="IPR047246">
    <property type="entry name" value="ThrRS_anticodon"/>
</dbReference>
<evidence type="ECO:0000256" key="12">
    <source>
        <dbReference type="ARBA" id="ARBA00023146"/>
    </source>
</evidence>
<keyword evidence="8 14" id="KW-0862">Zinc</keyword>
<keyword evidence="12 14" id="KW-0030">Aminoacyl-tRNA synthetase</keyword>
<evidence type="ECO:0000256" key="3">
    <source>
        <dbReference type="ARBA" id="ARBA00022490"/>
    </source>
</evidence>
<keyword evidence="6 14" id="KW-0479">Metal-binding</keyword>
<keyword evidence="7 14" id="KW-0547">Nucleotide-binding</keyword>
<dbReference type="InterPro" id="IPR012676">
    <property type="entry name" value="TGS-like"/>
</dbReference>
<dbReference type="SMART" id="SM00863">
    <property type="entry name" value="tRNA_SAD"/>
    <property type="match status" value="1"/>
</dbReference>
<dbReference type="InterPro" id="IPR012947">
    <property type="entry name" value="tRNA_SAD"/>
</dbReference>
<dbReference type="GO" id="GO:0004829">
    <property type="term" value="F:threonine-tRNA ligase activity"/>
    <property type="evidence" value="ECO:0007669"/>
    <property type="project" value="UniProtKB-UniRule"/>
</dbReference>
<comment type="cofactor">
    <cofactor evidence="14">
        <name>Zn(2+)</name>
        <dbReference type="ChEBI" id="CHEBI:29105"/>
    </cofactor>
    <text evidence="14">Binds 1 zinc ion per subunit.</text>
</comment>
<keyword evidence="11 14" id="KW-0648">Protein biosynthesis</keyword>
<dbReference type="InterPro" id="IPR033728">
    <property type="entry name" value="ThrRS_core"/>
</dbReference>
<evidence type="ECO:0000256" key="9">
    <source>
        <dbReference type="ARBA" id="ARBA00022840"/>
    </source>
</evidence>
<dbReference type="PANTHER" id="PTHR11451:SF44">
    <property type="entry name" value="THREONINE--TRNA LIGASE, CHLOROPLASTIC_MITOCHONDRIAL 2"/>
    <property type="match status" value="1"/>
</dbReference>
<dbReference type="GO" id="GO:0005829">
    <property type="term" value="C:cytosol"/>
    <property type="evidence" value="ECO:0007669"/>
    <property type="project" value="TreeGrafter"/>
</dbReference>
<dbReference type="InterPro" id="IPR045864">
    <property type="entry name" value="aa-tRNA-synth_II/BPL/LPL"/>
</dbReference>
<dbReference type="SUPFAM" id="SSF81271">
    <property type="entry name" value="TGS-like"/>
    <property type="match status" value="1"/>
</dbReference>
<dbReference type="InterPro" id="IPR018163">
    <property type="entry name" value="Thr/Ala-tRNA-synth_IIc_edit"/>
</dbReference>
<dbReference type="Gene3D" id="3.30.54.20">
    <property type="match status" value="1"/>
</dbReference>
<keyword evidence="4 14" id="KW-0820">tRNA-binding</keyword>
<dbReference type="Pfam" id="PF03129">
    <property type="entry name" value="HGTP_anticodon"/>
    <property type="match status" value="1"/>
</dbReference>
<dbReference type="CDD" id="cd00771">
    <property type="entry name" value="ThrRS_core"/>
    <property type="match status" value="1"/>
</dbReference>
<protein>
    <recommendedName>
        <fullName evidence="14">Threonine--tRNA ligase</fullName>
        <ecNumber evidence="14">6.1.1.3</ecNumber>
    </recommendedName>
    <alternativeName>
        <fullName evidence="14">Threonyl-tRNA synthetase</fullName>
        <shortName evidence="14">ThrRS</shortName>
    </alternativeName>
</protein>
<evidence type="ECO:0000256" key="13">
    <source>
        <dbReference type="ARBA" id="ARBA00049515"/>
    </source>
</evidence>
<dbReference type="FunFam" id="3.30.54.20:FF:000002">
    <property type="entry name" value="Threonine--tRNA ligase"/>
    <property type="match status" value="1"/>
</dbReference>
<dbReference type="PANTHER" id="PTHR11451">
    <property type="entry name" value="THREONINE-TRNA LIGASE"/>
    <property type="match status" value="1"/>
</dbReference>
<dbReference type="InterPro" id="IPR002320">
    <property type="entry name" value="Thr-tRNA-ligase_IIa"/>
</dbReference>
<keyword evidence="9 14" id="KW-0067">ATP-binding</keyword>